<dbReference type="CDD" id="cd01992">
    <property type="entry name" value="TilS_N"/>
    <property type="match status" value="1"/>
</dbReference>
<evidence type="ECO:0000256" key="2">
    <source>
        <dbReference type="ARBA" id="ARBA00022490"/>
    </source>
</evidence>
<dbReference type="GO" id="GO:0032267">
    <property type="term" value="F:tRNA(Ile)-lysidine synthase activity"/>
    <property type="evidence" value="ECO:0007669"/>
    <property type="project" value="UniProtKB-EC"/>
</dbReference>
<evidence type="ECO:0000313" key="10">
    <source>
        <dbReference type="EMBL" id="MCC2209678.1"/>
    </source>
</evidence>
<dbReference type="HAMAP" id="MF_01161">
    <property type="entry name" value="tRNA_Ile_lys_synt"/>
    <property type="match status" value="1"/>
</dbReference>
<evidence type="ECO:0000256" key="1">
    <source>
        <dbReference type="ARBA" id="ARBA00004496"/>
    </source>
</evidence>
<dbReference type="InterPro" id="IPR012795">
    <property type="entry name" value="tRNA_Ile_lys_synt_N"/>
</dbReference>
<evidence type="ECO:0000313" key="11">
    <source>
        <dbReference type="Proteomes" id="UP001198242"/>
    </source>
</evidence>
<proteinExistence type="inferred from homology"/>
<keyword evidence="11" id="KW-1185">Reference proteome</keyword>
<comment type="catalytic activity">
    <reaction evidence="7 8">
        <text>cytidine(34) in tRNA(Ile2) + L-lysine + ATP = lysidine(34) in tRNA(Ile2) + AMP + diphosphate + H(+)</text>
        <dbReference type="Rhea" id="RHEA:43744"/>
        <dbReference type="Rhea" id="RHEA-COMP:10625"/>
        <dbReference type="Rhea" id="RHEA-COMP:10670"/>
        <dbReference type="ChEBI" id="CHEBI:15378"/>
        <dbReference type="ChEBI" id="CHEBI:30616"/>
        <dbReference type="ChEBI" id="CHEBI:32551"/>
        <dbReference type="ChEBI" id="CHEBI:33019"/>
        <dbReference type="ChEBI" id="CHEBI:82748"/>
        <dbReference type="ChEBI" id="CHEBI:83665"/>
        <dbReference type="ChEBI" id="CHEBI:456215"/>
        <dbReference type="EC" id="6.3.4.19"/>
    </reaction>
</comment>
<gene>
    <name evidence="8 10" type="primary">tilS</name>
    <name evidence="10" type="ORF">LKE05_02575</name>
</gene>
<evidence type="ECO:0000256" key="3">
    <source>
        <dbReference type="ARBA" id="ARBA00022598"/>
    </source>
</evidence>
<dbReference type="EC" id="6.3.4.19" evidence="8"/>
<dbReference type="SUPFAM" id="SSF56037">
    <property type="entry name" value="PheT/TilS domain"/>
    <property type="match status" value="1"/>
</dbReference>
<organism evidence="10 11">
    <name type="scientific">Hominilimicola fabiformis</name>
    <dbReference type="NCBI Taxonomy" id="2885356"/>
    <lineage>
        <taxon>Bacteria</taxon>
        <taxon>Bacillati</taxon>
        <taxon>Bacillota</taxon>
        <taxon>Clostridia</taxon>
        <taxon>Eubacteriales</taxon>
        <taxon>Oscillospiraceae</taxon>
        <taxon>Hominilimicola</taxon>
    </lineage>
</organism>
<evidence type="ECO:0000256" key="4">
    <source>
        <dbReference type="ARBA" id="ARBA00022694"/>
    </source>
</evidence>
<dbReference type="GO" id="GO:0005524">
    <property type="term" value="F:ATP binding"/>
    <property type="evidence" value="ECO:0007669"/>
    <property type="project" value="UniProtKB-UniRule"/>
</dbReference>
<accession>A0AAE3J8D1</accession>
<feature type="binding site" evidence="8">
    <location>
        <begin position="27"/>
        <end position="32"/>
    </location>
    <ligand>
        <name>ATP</name>
        <dbReference type="ChEBI" id="CHEBI:30616"/>
    </ligand>
</feature>
<dbReference type="InterPro" id="IPR012796">
    <property type="entry name" value="Lysidine-tRNA-synth_C"/>
</dbReference>
<comment type="caution">
    <text evidence="10">The sequence shown here is derived from an EMBL/GenBank/DDBJ whole genome shotgun (WGS) entry which is preliminary data.</text>
</comment>
<comment type="function">
    <text evidence="8">Ligates lysine onto the cytidine present at position 34 of the AUA codon-specific tRNA(Ile) that contains the anticodon CAU, in an ATP-dependent manner. Cytidine is converted to lysidine, thus changing the amino acid specificity of the tRNA from methionine to isoleucine.</text>
</comment>
<dbReference type="PANTHER" id="PTHR43033">
    <property type="entry name" value="TRNA(ILE)-LYSIDINE SYNTHASE-RELATED"/>
    <property type="match status" value="1"/>
</dbReference>
<keyword evidence="3 8" id="KW-0436">Ligase</keyword>
<dbReference type="Pfam" id="PF11734">
    <property type="entry name" value="TilS_C"/>
    <property type="match status" value="1"/>
</dbReference>
<keyword evidence="5 8" id="KW-0547">Nucleotide-binding</keyword>
<dbReference type="EMBL" id="JAJEQM010000002">
    <property type="protein sequence ID" value="MCC2209678.1"/>
    <property type="molecule type" value="Genomic_DNA"/>
</dbReference>
<feature type="domain" description="Lysidine-tRNA(Ile) synthetase C-terminal" evidence="9">
    <location>
        <begin position="371"/>
        <end position="441"/>
    </location>
</feature>
<dbReference type="Gene3D" id="1.20.59.20">
    <property type="match status" value="1"/>
</dbReference>
<evidence type="ECO:0000256" key="6">
    <source>
        <dbReference type="ARBA" id="ARBA00022840"/>
    </source>
</evidence>
<dbReference type="NCBIfam" id="TIGR02433">
    <property type="entry name" value="lysidine_TilS_C"/>
    <property type="match status" value="1"/>
</dbReference>
<comment type="domain">
    <text evidence="8">The N-terminal region contains the highly conserved SGGXDS motif, predicted to be a P-loop motif involved in ATP binding.</text>
</comment>
<keyword evidence="6 8" id="KW-0067">ATP-binding</keyword>
<dbReference type="SUPFAM" id="SSF82829">
    <property type="entry name" value="MesJ substrate recognition domain-like"/>
    <property type="match status" value="1"/>
</dbReference>
<comment type="subcellular location">
    <subcellularLocation>
        <location evidence="1 8">Cytoplasm</location>
    </subcellularLocation>
</comment>
<reference evidence="10 11" key="1">
    <citation type="submission" date="2021-10" db="EMBL/GenBank/DDBJ databases">
        <title>Anaerobic single-cell dispensing facilitates the cultivation of human gut bacteria.</title>
        <authorList>
            <person name="Afrizal A."/>
        </authorList>
    </citation>
    <scope>NUCLEOTIDE SEQUENCE [LARGE SCALE GENOMIC DNA]</scope>
    <source>
        <strain evidence="10 11">CLA-AA-H232</strain>
    </source>
</reference>
<comment type="similarity">
    <text evidence="8">Belongs to the tRNA(Ile)-lysidine synthase family.</text>
</comment>
<dbReference type="InterPro" id="IPR012094">
    <property type="entry name" value="tRNA_Ile_lys_synt"/>
</dbReference>
<dbReference type="NCBIfam" id="TIGR02432">
    <property type="entry name" value="lysidine_TilS_N"/>
    <property type="match status" value="1"/>
</dbReference>
<name>A0AAE3J8D1_9FIRM</name>
<dbReference type="Proteomes" id="UP001198242">
    <property type="component" value="Unassembled WGS sequence"/>
</dbReference>
<evidence type="ECO:0000256" key="5">
    <source>
        <dbReference type="ARBA" id="ARBA00022741"/>
    </source>
</evidence>
<protein>
    <recommendedName>
        <fullName evidence="8">tRNA(Ile)-lysidine synthase</fullName>
        <ecNumber evidence="8">6.3.4.19</ecNumber>
    </recommendedName>
    <alternativeName>
        <fullName evidence="8">tRNA(Ile)-2-lysyl-cytidine synthase</fullName>
    </alternativeName>
    <alternativeName>
        <fullName evidence="8">tRNA(Ile)-lysidine synthetase</fullName>
    </alternativeName>
</protein>
<dbReference type="SMART" id="SM00977">
    <property type="entry name" value="TilS_C"/>
    <property type="match status" value="1"/>
</dbReference>
<evidence type="ECO:0000256" key="8">
    <source>
        <dbReference type="HAMAP-Rule" id="MF_01161"/>
    </source>
</evidence>
<keyword evidence="2 8" id="KW-0963">Cytoplasm</keyword>
<dbReference type="SUPFAM" id="SSF52402">
    <property type="entry name" value="Adenine nucleotide alpha hydrolases-like"/>
    <property type="match status" value="1"/>
</dbReference>
<evidence type="ECO:0000256" key="7">
    <source>
        <dbReference type="ARBA" id="ARBA00048539"/>
    </source>
</evidence>
<dbReference type="Pfam" id="PF01171">
    <property type="entry name" value="ATP_bind_3"/>
    <property type="match status" value="1"/>
</dbReference>
<dbReference type="AlphaFoldDB" id="A0AAE3J8D1"/>
<dbReference type="InterPro" id="IPR014729">
    <property type="entry name" value="Rossmann-like_a/b/a_fold"/>
</dbReference>
<dbReference type="GO" id="GO:0005737">
    <property type="term" value="C:cytoplasm"/>
    <property type="evidence" value="ECO:0007669"/>
    <property type="project" value="UniProtKB-SubCell"/>
</dbReference>
<sequence>MVLDIIKKTLREYNLLNNGDSVLVGLSGGADSVCLTHALWSLKDEFDIKLYTAHINHGIRGEEAKRDELFAENFSKKLGIECFVLNADIPQIAKDTNVSEETAGRNVRYNFFNKLCEKYDINKVATAHNRNDNAETLIMNFMRGSTTNGLCGIPYVRGNIIRPILNVSRDEIEKYCSDNGLEYMTDSTNLTEDYTRNKIRHTLLPYIQKEFNTSFIKTVTENACLIKDDSDYLDGIAEDFYKKHIRNCAVNIEDLNKTDIAIKRRVLRLMLRDIYNSLNDISSTYVADILSLADKSSGRQINLPYGIVAKNEYGKIILEHKKEETQPFEVSINIGETVFISELDKKISVSETDMRNKDGAIYLSCDKTDKIIVRNRRNGDKFQPMGMNGTKKLKEYFIDKKIPKDKRNSVPIIEINGEIAAVGNRIDKRFAFKDKGIKIEFYDN</sequence>
<evidence type="ECO:0000259" key="9">
    <source>
        <dbReference type="SMART" id="SM00977"/>
    </source>
</evidence>
<keyword evidence="4 8" id="KW-0819">tRNA processing</keyword>
<dbReference type="RefSeq" id="WP_308455819.1">
    <property type="nucleotide sequence ID" value="NZ_JAJEQM010000002.1"/>
</dbReference>
<dbReference type="Gene3D" id="3.40.50.620">
    <property type="entry name" value="HUPs"/>
    <property type="match status" value="1"/>
</dbReference>
<dbReference type="InterPro" id="IPR011063">
    <property type="entry name" value="TilS/TtcA_N"/>
</dbReference>
<dbReference type="PANTHER" id="PTHR43033:SF1">
    <property type="entry name" value="TRNA(ILE)-LYSIDINE SYNTHASE-RELATED"/>
    <property type="match status" value="1"/>
</dbReference>
<dbReference type="GO" id="GO:0006400">
    <property type="term" value="P:tRNA modification"/>
    <property type="evidence" value="ECO:0007669"/>
    <property type="project" value="UniProtKB-UniRule"/>
</dbReference>